<dbReference type="PATRIC" id="fig|742734.4.peg.3485"/>
<organism evidence="1 2">
    <name type="scientific">[Clostridium] citroniae WAL-19142</name>
    <dbReference type="NCBI Taxonomy" id="742734"/>
    <lineage>
        <taxon>Bacteria</taxon>
        <taxon>Bacillati</taxon>
        <taxon>Bacillota</taxon>
        <taxon>Clostridia</taxon>
        <taxon>Lachnospirales</taxon>
        <taxon>Lachnospiraceae</taxon>
        <taxon>Enterocloster</taxon>
    </lineage>
</organism>
<reference evidence="1 2" key="1">
    <citation type="submission" date="2011-04" db="EMBL/GenBank/DDBJ databases">
        <title>The Genome Sequence of Clostridium citroniae WAL-19142.</title>
        <authorList>
            <consortium name="The Broad Institute Genome Sequencing Platform"/>
            <person name="Earl A."/>
            <person name="Ward D."/>
            <person name="Feldgarden M."/>
            <person name="Gevers D."/>
            <person name="Warren Y.A."/>
            <person name="Tyrrell K.L."/>
            <person name="Citron D.M."/>
            <person name="Goldstein E.J."/>
            <person name="Daigneault M."/>
            <person name="Allen-Vercoe E."/>
            <person name="Young S.K."/>
            <person name="Zeng Q."/>
            <person name="Gargeya S."/>
            <person name="Fitzgerald M."/>
            <person name="Haas B."/>
            <person name="Abouelleil A."/>
            <person name="Alvarado L."/>
            <person name="Arachchi H.M."/>
            <person name="Berlin A."/>
            <person name="Brown A."/>
            <person name="Chapman S.B."/>
            <person name="Chen Z."/>
            <person name="Dunbar C."/>
            <person name="Freedman E."/>
            <person name="Gearin G."/>
            <person name="Gellesch M."/>
            <person name="Goldberg J."/>
            <person name="Griggs A."/>
            <person name="Gujja S."/>
            <person name="Heilman E.R."/>
            <person name="Heiman D."/>
            <person name="Howarth C."/>
            <person name="Larson L."/>
            <person name="Lui A."/>
            <person name="MacDonald P.J."/>
            <person name="Mehta T."/>
            <person name="Montmayeur A."/>
            <person name="Murphy C."/>
            <person name="Neiman D."/>
            <person name="Pearson M."/>
            <person name="Priest M."/>
            <person name="Roberts A."/>
            <person name="Saif S."/>
            <person name="Shea T."/>
            <person name="Shenoy N."/>
            <person name="Sisk P."/>
            <person name="Stolte C."/>
            <person name="Sykes S."/>
            <person name="White J."/>
            <person name="Yandava C."/>
            <person name="Wortman J."/>
            <person name="Nusbaum C."/>
            <person name="Birren B."/>
        </authorList>
    </citation>
    <scope>NUCLEOTIDE SEQUENCE [LARGE SCALE GENOMIC DNA]</scope>
    <source>
        <strain evidence="1 2">WAL-19142</strain>
    </source>
</reference>
<dbReference type="AlphaFoldDB" id="A0A0J9ER88"/>
<comment type="caution">
    <text evidence="1">The sequence shown here is derived from an EMBL/GenBank/DDBJ whole genome shotgun (WGS) entry which is preliminary data.</text>
</comment>
<accession>A0A0J9ER88</accession>
<name>A0A0J9ER88_9FIRM</name>
<gene>
    <name evidence="1" type="ORF">HMPREF9470_03255</name>
</gene>
<dbReference type="EMBL" id="ADLK01000024">
    <property type="protein sequence ID" value="KMW18345.1"/>
    <property type="molecule type" value="Genomic_DNA"/>
</dbReference>
<dbReference type="Proteomes" id="UP000037392">
    <property type="component" value="Unassembled WGS sequence"/>
</dbReference>
<protein>
    <submittedName>
        <fullName evidence="1">Uncharacterized protein</fullName>
    </submittedName>
</protein>
<proteinExistence type="predicted"/>
<dbReference type="RefSeq" id="WP_197092187.1">
    <property type="nucleotide sequence ID" value="NZ_KQ235879.1"/>
</dbReference>
<dbReference type="GeneID" id="93162211"/>
<sequence length="171" mass="19363">MRKLQMIMIGVFCTGVFLSGAGTGLAFSEVSSFAYMGEKDAGTVDMQTEEFECAFEPREEKLAVYNHYGSHSGQEELVESPDVPENTIRFQVTYNAAAVKPFLDYAENESSGIYYSYIGDSSDDFKIFMECKDQILADLKDRKISTYRTQTIKEIKILVNPSSVDYIRFVR</sequence>
<evidence type="ECO:0000313" key="2">
    <source>
        <dbReference type="Proteomes" id="UP000037392"/>
    </source>
</evidence>
<evidence type="ECO:0000313" key="1">
    <source>
        <dbReference type="EMBL" id="KMW18345.1"/>
    </source>
</evidence>